<evidence type="ECO:0000313" key="1">
    <source>
        <dbReference type="EMBL" id="KAK1432350.1"/>
    </source>
</evidence>
<accession>A0AAD8KYZ9</accession>
<dbReference type="InterPro" id="IPR004320">
    <property type="entry name" value="BPS1_pln"/>
</dbReference>
<dbReference type="Pfam" id="PF03087">
    <property type="entry name" value="BPS1"/>
    <property type="match status" value="1"/>
</dbReference>
<organism evidence="1 2">
    <name type="scientific">Tagetes erecta</name>
    <name type="common">African marigold</name>
    <dbReference type="NCBI Taxonomy" id="13708"/>
    <lineage>
        <taxon>Eukaryota</taxon>
        <taxon>Viridiplantae</taxon>
        <taxon>Streptophyta</taxon>
        <taxon>Embryophyta</taxon>
        <taxon>Tracheophyta</taxon>
        <taxon>Spermatophyta</taxon>
        <taxon>Magnoliopsida</taxon>
        <taxon>eudicotyledons</taxon>
        <taxon>Gunneridae</taxon>
        <taxon>Pentapetalae</taxon>
        <taxon>asterids</taxon>
        <taxon>campanulids</taxon>
        <taxon>Asterales</taxon>
        <taxon>Asteraceae</taxon>
        <taxon>Asteroideae</taxon>
        <taxon>Heliantheae alliance</taxon>
        <taxon>Tageteae</taxon>
        <taxon>Tagetes</taxon>
    </lineage>
</organism>
<name>A0AAD8KYZ9_TARER</name>
<reference evidence="1" key="1">
    <citation type="journal article" date="2023" name="bioRxiv">
        <title>Improved chromosome-level genome assembly for marigold (Tagetes erecta).</title>
        <authorList>
            <person name="Jiang F."/>
            <person name="Yuan L."/>
            <person name="Wang S."/>
            <person name="Wang H."/>
            <person name="Xu D."/>
            <person name="Wang A."/>
            <person name="Fan W."/>
        </authorList>
    </citation>
    <scope>NUCLEOTIDE SEQUENCE</scope>
    <source>
        <strain evidence="1">WSJ</strain>
        <tissue evidence="1">Leaf</tissue>
    </source>
</reference>
<dbReference type="Proteomes" id="UP001229421">
    <property type="component" value="Unassembled WGS sequence"/>
</dbReference>
<dbReference type="GO" id="GO:0048367">
    <property type="term" value="P:shoot system development"/>
    <property type="evidence" value="ECO:0007669"/>
    <property type="project" value="InterPro"/>
</dbReference>
<gene>
    <name evidence="1" type="ORF">QVD17_09246</name>
</gene>
<protein>
    <submittedName>
        <fullName evidence="1">Uncharacterized protein</fullName>
    </submittedName>
</protein>
<dbReference type="AlphaFoldDB" id="A0AAD8KYZ9"/>
<keyword evidence="2" id="KW-1185">Reference proteome</keyword>
<dbReference type="GO" id="GO:0048364">
    <property type="term" value="P:root development"/>
    <property type="evidence" value="ECO:0007669"/>
    <property type="project" value="InterPro"/>
</dbReference>
<proteinExistence type="predicted"/>
<sequence>MIRGCPLVENYHLVVFREVTSFNIVIFRALLEFLAIPSLRRRETRKWIAVSRFISNAKVAPEGKLGDTSVNELRRLDATLLKYSSSKKKGSIPDVPKNLEVLEATLEGINSHLHLLSRRLITTRVSILNMVSFY</sequence>
<evidence type="ECO:0000313" key="2">
    <source>
        <dbReference type="Proteomes" id="UP001229421"/>
    </source>
</evidence>
<comment type="caution">
    <text evidence="1">The sequence shown here is derived from an EMBL/GenBank/DDBJ whole genome shotgun (WGS) entry which is preliminary data.</text>
</comment>
<dbReference type="EMBL" id="JAUHHV010000002">
    <property type="protein sequence ID" value="KAK1432350.1"/>
    <property type="molecule type" value="Genomic_DNA"/>
</dbReference>